<comment type="caution">
    <text evidence="1">The sequence shown here is derived from an EMBL/GenBank/DDBJ whole genome shotgun (WGS) entry which is preliminary data.</text>
</comment>
<reference evidence="1 2" key="1">
    <citation type="submission" date="2018-03" db="EMBL/GenBank/DDBJ databases">
        <title>Cross-interface Injection: A General Nanoliter Liquid Handling Method Applied to Single Cells Genome Amplification Automated Nanoliter Liquid Handling Applied to Single Cell Multiple Displacement Amplification.</title>
        <authorList>
            <person name="Yun J."/>
            <person name="Xu P."/>
            <person name="Xu J."/>
            <person name="Dai X."/>
            <person name="Wang Y."/>
            <person name="Zheng X."/>
            <person name="Cao C."/>
            <person name="Yi Q."/>
            <person name="Zhu Y."/>
            <person name="Wang L."/>
            <person name="Dong Z."/>
            <person name="Huang Y."/>
            <person name="Huang L."/>
            <person name="Du W."/>
        </authorList>
    </citation>
    <scope>NUCLEOTIDE SEQUENCE [LARGE SCALE GENOMIC DNA]</scope>
    <source>
        <strain evidence="1 2">Z-D1-2</strain>
    </source>
</reference>
<dbReference type="EMBL" id="PYVU01000071">
    <property type="protein sequence ID" value="PTB96020.1"/>
    <property type="molecule type" value="Genomic_DNA"/>
</dbReference>
<evidence type="ECO:0000313" key="1">
    <source>
        <dbReference type="EMBL" id="PTB96020.1"/>
    </source>
</evidence>
<name>A0A2T4DQC8_9BACT</name>
<protein>
    <submittedName>
        <fullName evidence="1">Uncharacterized protein</fullName>
    </submittedName>
</protein>
<dbReference type="AlphaFoldDB" id="A0A2T4DQC8"/>
<organism evidence="1 2">
    <name type="scientific">Marivirga lumbricoides</name>
    <dbReference type="NCBI Taxonomy" id="1046115"/>
    <lineage>
        <taxon>Bacteria</taxon>
        <taxon>Pseudomonadati</taxon>
        <taxon>Bacteroidota</taxon>
        <taxon>Cytophagia</taxon>
        <taxon>Cytophagales</taxon>
        <taxon>Marivirgaceae</taxon>
        <taxon>Marivirga</taxon>
    </lineage>
</organism>
<dbReference type="Pfam" id="PF13289">
    <property type="entry name" value="SIR2_2"/>
    <property type="match status" value="1"/>
</dbReference>
<dbReference type="SUPFAM" id="SSF52467">
    <property type="entry name" value="DHS-like NAD/FAD-binding domain"/>
    <property type="match status" value="1"/>
</dbReference>
<proteinExistence type="predicted"/>
<dbReference type="InterPro" id="IPR029035">
    <property type="entry name" value="DHS-like_NAD/FAD-binding_dom"/>
</dbReference>
<gene>
    <name evidence="1" type="ORF">C9994_09205</name>
</gene>
<evidence type="ECO:0000313" key="2">
    <source>
        <dbReference type="Proteomes" id="UP000240608"/>
    </source>
</evidence>
<sequence length="340" mass="39332">MDFLQKIYDDQLNAEGDIEIEGYIFFRAQILKELEEETYNVLYKDWLDTRRKGLLERADTIINLRSNKLRVEKLIKAFNGGSLVPFIGAGMSIPSDYPGWTKFLYKICEESDYPETELAELLSKGAYEEAAQRIHDDLSSGLFNEQLENEFSSEKEILGPIQYLPLLFPSHFVLTTNFDNLLERVFFNIGEQFEGIKSGKELNECAKHLADGSRFLVKLHGTCNQLLNRVLTYSEYENSYSKEDFLYKFFKRAMISKSFLFLGCSLSSDRTIKTMMQIVEEEGAEELPKHYALLSDIKSDDERKAKQKMLAKANIFPIWYDGEHEECIEAILLTLLETMP</sequence>
<dbReference type="Proteomes" id="UP000240608">
    <property type="component" value="Unassembled WGS sequence"/>
</dbReference>
<accession>A0A2T4DQC8</accession>